<evidence type="ECO:0000313" key="2">
    <source>
        <dbReference type="Proteomes" id="UP000886476"/>
    </source>
</evidence>
<dbReference type="EMBL" id="JABFDN010000001">
    <property type="protein sequence ID" value="NPU63717.1"/>
    <property type="molecule type" value="Genomic_DNA"/>
</dbReference>
<sequence length="63" mass="7131">MSLRNHFDIALKKGQQRPEDRARALGVTIKTGDDAARHLKQAQDSLDKIRAKQAERQKKLAHA</sequence>
<dbReference type="Proteomes" id="UP000886476">
    <property type="component" value="Unassembled WGS sequence"/>
</dbReference>
<name>A0ABX2C8T6_9BRAD</name>
<dbReference type="RefSeq" id="WP_172108409.1">
    <property type="nucleotide sequence ID" value="NZ_JABFDN010000001.1"/>
</dbReference>
<comment type="caution">
    <text evidence="1">The sequence shown here is derived from an EMBL/GenBank/DDBJ whole genome shotgun (WGS) entry which is preliminary data.</text>
</comment>
<protein>
    <submittedName>
        <fullName evidence="1">Uncharacterized protein</fullName>
    </submittedName>
</protein>
<gene>
    <name evidence="1" type="ORF">HL667_01760</name>
</gene>
<organism evidence="1 2">
    <name type="scientific">Bradyrhizobium aeschynomenes</name>
    <dbReference type="NCBI Taxonomy" id="2734909"/>
    <lineage>
        <taxon>Bacteria</taxon>
        <taxon>Pseudomonadati</taxon>
        <taxon>Pseudomonadota</taxon>
        <taxon>Alphaproteobacteria</taxon>
        <taxon>Hyphomicrobiales</taxon>
        <taxon>Nitrobacteraceae</taxon>
        <taxon>Bradyrhizobium</taxon>
    </lineage>
</organism>
<proteinExistence type="predicted"/>
<evidence type="ECO:0000313" key="1">
    <source>
        <dbReference type="EMBL" id="NPU63717.1"/>
    </source>
</evidence>
<keyword evidence="2" id="KW-1185">Reference proteome</keyword>
<reference evidence="1" key="1">
    <citation type="submission" date="2020-05" db="EMBL/GenBank/DDBJ databases">
        <title>Nod-independent and nitrogen-fixing Bradyrhizobium aeschynomene sp. nov. isolated from nodules of Aeschynomene indica.</title>
        <authorList>
            <person name="Zhang Z."/>
        </authorList>
    </citation>
    <scope>NUCLEOTIDE SEQUENCE</scope>
    <source>
        <strain evidence="1">83012</strain>
    </source>
</reference>
<accession>A0ABX2C8T6</accession>